<name>A0ABT8G4Z6_9MICO</name>
<dbReference type="InterPro" id="IPR011008">
    <property type="entry name" value="Dimeric_a/b-barrel"/>
</dbReference>
<evidence type="ECO:0000313" key="3">
    <source>
        <dbReference type="EMBL" id="MDN4474215.1"/>
    </source>
</evidence>
<comment type="similarity">
    <text evidence="1">Belongs to the YciI family.</text>
</comment>
<evidence type="ECO:0000259" key="2">
    <source>
        <dbReference type="Pfam" id="PF03795"/>
    </source>
</evidence>
<dbReference type="PANTHER" id="PTHR35174">
    <property type="entry name" value="BLL7171 PROTEIN-RELATED"/>
    <property type="match status" value="1"/>
</dbReference>
<gene>
    <name evidence="3" type="ORF">QQX04_14535</name>
</gene>
<evidence type="ECO:0000313" key="4">
    <source>
        <dbReference type="Proteomes" id="UP001172738"/>
    </source>
</evidence>
<accession>A0ABT8G4Z6</accession>
<dbReference type="Pfam" id="PF03795">
    <property type="entry name" value="YCII"/>
    <property type="match status" value="1"/>
</dbReference>
<feature type="domain" description="YCII-related" evidence="2">
    <location>
        <begin position="24"/>
        <end position="94"/>
    </location>
</feature>
<dbReference type="Proteomes" id="UP001172738">
    <property type="component" value="Unassembled WGS sequence"/>
</dbReference>
<evidence type="ECO:0000256" key="1">
    <source>
        <dbReference type="ARBA" id="ARBA00007689"/>
    </source>
</evidence>
<sequence length="113" mass="12270">MTRYIISFPSEAMVFPEEDLPEVARAAHAALDEIKAAGAYVFGGGLNEDVAPVRVTADGAVKDGPYPQTEGLWGGFTIVDVATRDEALMWAAKIADACRCDQEVREFQYDPES</sequence>
<dbReference type="EMBL" id="JAUHPV010000014">
    <property type="protein sequence ID" value="MDN4474215.1"/>
    <property type="molecule type" value="Genomic_DNA"/>
</dbReference>
<dbReference type="SUPFAM" id="SSF54909">
    <property type="entry name" value="Dimeric alpha+beta barrel"/>
    <property type="match status" value="1"/>
</dbReference>
<dbReference type="Gene3D" id="3.30.70.1060">
    <property type="entry name" value="Dimeric alpha+beta barrel"/>
    <property type="match status" value="1"/>
</dbReference>
<dbReference type="RefSeq" id="WP_301130442.1">
    <property type="nucleotide sequence ID" value="NZ_JAUHPV010000014.1"/>
</dbReference>
<comment type="caution">
    <text evidence="3">The sequence shown here is derived from an EMBL/GenBank/DDBJ whole genome shotgun (WGS) entry which is preliminary data.</text>
</comment>
<proteinExistence type="inferred from homology"/>
<protein>
    <submittedName>
        <fullName evidence="3">YciI family protein</fullName>
    </submittedName>
</protein>
<keyword evidence="4" id="KW-1185">Reference proteome</keyword>
<dbReference type="InterPro" id="IPR005545">
    <property type="entry name" value="YCII"/>
</dbReference>
<reference evidence="3" key="1">
    <citation type="submission" date="2023-06" db="EMBL/GenBank/DDBJ databases">
        <title>SYSU T00b26.</title>
        <authorList>
            <person name="Gao L."/>
            <person name="Fang B.-Z."/>
            <person name="Li W.-J."/>
        </authorList>
    </citation>
    <scope>NUCLEOTIDE SEQUENCE</scope>
    <source>
        <strain evidence="3">SYSU T00b26</strain>
    </source>
</reference>
<dbReference type="PANTHER" id="PTHR35174:SF3">
    <property type="entry name" value="BLL7171 PROTEIN"/>
    <property type="match status" value="1"/>
</dbReference>
<organism evidence="3 4">
    <name type="scientific">Demequina zhanjiangensis</name>
    <dbReference type="NCBI Taxonomy" id="3051659"/>
    <lineage>
        <taxon>Bacteria</taxon>
        <taxon>Bacillati</taxon>
        <taxon>Actinomycetota</taxon>
        <taxon>Actinomycetes</taxon>
        <taxon>Micrococcales</taxon>
        <taxon>Demequinaceae</taxon>
        <taxon>Demequina</taxon>
    </lineage>
</organism>